<dbReference type="Proteomes" id="UP000076066">
    <property type="component" value="Chromosome"/>
</dbReference>
<dbReference type="AlphaFoldDB" id="A0A143DD49"/>
<dbReference type="GO" id="GO:0005886">
    <property type="term" value="C:plasma membrane"/>
    <property type="evidence" value="ECO:0007669"/>
    <property type="project" value="UniProtKB-SubCell"/>
</dbReference>
<keyword evidence="4 12" id="KW-0472">Membrane</keyword>
<dbReference type="InterPro" id="IPR017853">
    <property type="entry name" value="GH"/>
</dbReference>
<feature type="transmembrane region" description="Helical" evidence="12">
    <location>
        <begin position="376"/>
        <end position="398"/>
    </location>
</feature>
<feature type="transmembrane region" description="Helical" evidence="12">
    <location>
        <begin position="315"/>
        <end position="336"/>
    </location>
</feature>
<dbReference type="SUPFAM" id="SSF51445">
    <property type="entry name" value="(Trans)glycosidases"/>
    <property type="match status" value="1"/>
</dbReference>
<comment type="function">
    <text evidence="9">Glucanases play a role in cell expansion during growth, in cell-cell fusion during mating, and in spore release during sporulation. This enzyme may be involved in beta-glucan degradation. Active on laminarin and lichenan.</text>
</comment>
<reference evidence="13 14" key="1">
    <citation type="submission" date="2016-02" db="EMBL/GenBank/DDBJ databases">
        <title>Complete Genome of H5569, the type strain of the newly described species Haematospirillium jordaniae.</title>
        <authorList>
            <person name="Nicholson A.C."/>
            <person name="Humrighouse B.W."/>
            <person name="Loparov V."/>
            <person name="McQuiston J.R."/>
        </authorList>
    </citation>
    <scope>NUCLEOTIDE SEQUENCE [LARGE SCALE GENOMIC DNA]</scope>
    <source>
        <strain evidence="13 14">H5569</strain>
    </source>
</reference>
<protein>
    <recommendedName>
        <fullName evidence="11">Endo-1,3-beta-glucanase btgC</fullName>
    </recommendedName>
    <alternativeName>
        <fullName evidence="10">Laminarinase btgC</fullName>
    </alternativeName>
</protein>
<dbReference type="STRING" id="1549855.AY555_02315"/>
<evidence type="ECO:0000313" key="13">
    <source>
        <dbReference type="EMBL" id="AMW34203.1"/>
    </source>
</evidence>
<evidence type="ECO:0000256" key="3">
    <source>
        <dbReference type="ARBA" id="ARBA00022801"/>
    </source>
</evidence>
<evidence type="ECO:0000256" key="12">
    <source>
        <dbReference type="SAM" id="Phobius"/>
    </source>
</evidence>
<dbReference type="PANTHER" id="PTHR16631:SF17">
    <property type="entry name" value="GLUCAN ENDO-1,3-BETA-GLUCOSIDASE BTGC"/>
    <property type="match status" value="1"/>
</dbReference>
<dbReference type="PANTHER" id="PTHR16631">
    <property type="entry name" value="GLUCAN 1,3-BETA-GLUCOSIDASE"/>
    <property type="match status" value="1"/>
</dbReference>
<accession>A0A143DD49</accession>
<evidence type="ECO:0000256" key="11">
    <source>
        <dbReference type="ARBA" id="ARBA00043078"/>
    </source>
</evidence>
<dbReference type="GO" id="GO:0016787">
    <property type="term" value="F:hydrolase activity"/>
    <property type="evidence" value="ECO:0007669"/>
    <property type="project" value="UniProtKB-KW"/>
</dbReference>
<gene>
    <name evidence="13" type="ORF">AY555_02315</name>
</gene>
<evidence type="ECO:0000256" key="2">
    <source>
        <dbReference type="ARBA" id="ARBA00022475"/>
    </source>
</evidence>
<keyword evidence="7" id="KW-0961">Cell wall biogenesis/degradation</keyword>
<feature type="transmembrane region" description="Helical" evidence="12">
    <location>
        <begin position="435"/>
        <end position="452"/>
    </location>
</feature>
<dbReference type="GO" id="GO:0071555">
    <property type="term" value="P:cell wall organization"/>
    <property type="evidence" value="ECO:0007669"/>
    <property type="project" value="UniProtKB-KW"/>
</dbReference>
<name>A0A143DD49_9PROT</name>
<dbReference type="EMBL" id="CP014525">
    <property type="protein sequence ID" value="AMW34203.1"/>
    <property type="molecule type" value="Genomic_DNA"/>
</dbReference>
<organism evidence="13 14">
    <name type="scientific">Haematospirillum jordaniae</name>
    <dbReference type="NCBI Taxonomy" id="1549855"/>
    <lineage>
        <taxon>Bacteria</taxon>
        <taxon>Pseudomonadati</taxon>
        <taxon>Pseudomonadota</taxon>
        <taxon>Alphaproteobacteria</taxon>
        <taxon>Rhodospirillales</taxon>
        <taxon>Novispirillaceae</taxon>
        <taxon>Haematospirillum</taxon>
    </lineage>
</organism>
<keyword evidence="14" id="KW-1185">Reference proteome</keyword>
<dbReference type="OrthoDB" id="9806824at2"/>
<sequence>MGRSRVLAGLVVAVLVLAGVLVRPGIPVDVTDSAMSRVPCVSYAPFRDGESPFDPSFHVTRERLAEDLAHLKTLTSCVRTYASSNGLDQLAAEAEKLGMHVLLGIWIGGSPVDNRSEVERAVTIANAYPQTVKAVIVGNEVLLRREQAPEGMAAFLREVRSRVPQPVTYADVWEFWTRHAEALKNEVDFVTVHILPYWEDEPADIDTALRHVRDVRESVGALFAGQDVLIGETGWPTRGRQREGAEPGLVNATRFIRGVLDMADSNGWRVNLIEAFDQMWKRDQEGTVGGYWGLQQTGGKPKILLKGPVVEDPDWLQWVLVALGTGVFIFVAVIIVSKRIDRVGFAISVVGALAAGEVIALLARHSVLSSRSLLEWGVNGGVGLLAVVSAVAFLSVLQSKEPGLGVWHGLLYRMTLAVAATSAFGLAFGGRYRDFPASMVLIVAVALVLLWIRDSRILFALPGKPEDVWLAGTSVPAVLFACSVETWRNDDALVWGATVIALVSPAIFRAVYSHNPSFYGPSGAAGLVDRPS</sequence>
<keyword evidence="12" id="KW-1133">Transmembrane helix</keyword>
<dbReference type="InterPro" id="IPR050732">
    <property type="entry name" value="Beta-glucan_modifiers"/>
</dbReference>
<dbReference type="RefSeq" id="WP_066132913.1">
    <property type="nucleotide sequence ID" value="NZ_CP014525.1"/>
</dbReference>
<keyword evidence="3" id="KW-0378">Hydrolase</keyword>
<comment type="subcellular location">
    <subcellularLocation>
        <location evidence="1">Cell membrane</location>
    </subcellularLocation>
</comment>
<dbReference type="GO" id="GO:0000272">
    <property type="term" value="P:polysaccharide catabolic process"/>
    <property type="evidence" value="ECO:0007669"/>
    <property type="project" value="UniProtKB-KW"/>
</dbReference>
<dbReference type="GeneID" id="53315986"/>
<feature type="transmembrane region" description="Helical" evidence="12">
    <location>
        <begin position="343"/>
        <end position="364"/>
    </location>
</feature>
<keyword evidence="2" id="KW-1003">Cell membrane</keyword>
<evidence type="ECO:0000256" key="8">
    <source>
        <dbReference type="ARBA" id="ARBA00023326"/>
    </source>
</evidence>
<evidence type="ECO:0000256" key="4">
    <source>
        <dbReference type="ARBA" id="ARBA00023136"/>
    </source>
</evidence>
<proteinExistence type="predicted"/>
<evidence type="ECO:0000256" key="7">
    <source>
        <dbReference type="ARBA" id="ARBA00023316"/>
    </source>
</evidence>
<keyword evidence="6" id="KW-0119">Carbohydrate metabolism</keyword>
<dbReference type="Gene3D" id="3.20.20.80">
    <property type="entry name" value="Glycosidases"/>
    <property type="match status" value="1"/>
</dbReference>
<evidence type="ECO:0000256" key="9">
    <source>
        <dbReference type="ARBA" id="ARBA00037649"/>
    </source>
</evidence>
<evidence type="ECO:0000256" key="1">
    <source>
        <dbReference type="ARBA" id="ARBA00004236"/>
    </source>
</evidence>
<keyword evidence="5" id="KW-0325">Glycoprotein</keyword>
<evidence type="ECO:0000313" key="14">
    <source>
        <dbReference type="Proteomes" id="UP000076066"/>
    </source>
</evidence>
<evidence type="ECO:0000256" key="6">
    <source>
        <dbReference type="ARBA" id="ARBA00023277"/>
    </source>
</evidence>
<feature type="transmembrane region" description="Helical" evidence="12">
    <location>
        <begin position="410"/>
        <end position="429"/>
    </location>
</feature>
<feature type="transmembrane region" description="Helical" evidence="12">
    <location>
        <begin position="493"/>
        <end position="512"/>
    </location>
</feature>
<evidence type="ECO:0000256" key="10">
    <source>
        <dbReference type="ARBA" id="ARBA00042373"/>
    </source>
</evidence>
<keyword evidence="12" id="KW-0812">Transmembrane</keyword>
<keyword evidence="8" id="KW-0624">Polysaccharide degradation</keyword>
<dbReference type="KEGG" id="hjo:AY555_02315"/>
<evidence type="ECO:0000256" key="5">
    <source>
        <dbReference type="ARBA" id="ARBA00023180"/>
    </source>
</evidence>